<accession>A0A5N5CWH5</accession>
<comment type="caution">
    <text evidence="1">The sequence shown here is derived from an EMBL/GenBank/DDBJ whole genome shotgun (WGS) entry which is preliminary data.</text>
</comment>
<organism evidence="1 2">
    <name type="scientific">Lasiodiplodia theobromae</name>
    <dbReference type="NCBI Taxonomy" id="45133"/>
    <lineage>
        <taxon>Eukaryota</taxon>
        <taxon>Fungi</taxon>
        <taxon>Dikarya</taxon>
        <taxon>Ascomycota</taxon>
        <taxon>Pezizomycotina</taxon>
        <taxon>Dothideomycetes</taxon>
        <taxon>Dothideomycetes incertae sedis</taxon>
        <taxon>Botryosphaeriales</taxon>
        <taxon>Botryosphaeriaceae</taxon>
        <taxon>Lasiodiplodia</taxon>
    </lineage>
</organism>
<proteinExistence type="predicted"/>
<evidence type="ECO:0000313" key="1">
    <source>
        <dbReference type="EMBL" id="KAB2569691.1"/>
    </source>
</evidence>
<reference evidence="1 2" key="1">
    <citation type="journal article" date="2019" name="Sci. Rep.">
        <title>A multi-omics analysis of the grapevine pathogen Lasiodiplodia theobromae reveals that temperature affects the expression of virulence- and pathogenicity-related genes.</title>
        <authorList>
            <person name="Felix C."/>
            <person name="Meneses R."/>
            <person name="Goncalves M.F.M."/>
            <person name="Tilleman L."/>
            <person name="Duarte A.S."/>
            <person name="Jorrin-Novo J.V."/>
            <person name="Van de Peer Y."/>
            <person name="Deforce D."/>
            <person name="Van Nieuwerburgh F."/>
            <person name="Esteves A.C."/>
            <person name="Alves A."/>
        </authorList>
    </citation>
    <scope>NUCLEOTIDE SEQUENCE [LARGE SCALE GENOMIC DNA]</scope>
    <source>
        <strain evidence="1 2">LA-SOL3</strain>
    </source>
</reference>
<dbReference type="Proteomes" id="UP000325902">
    <property type="component" value="Unassembled WGS sequence"/>
</dbReference>
<dbReference type="AlphaFoldDB" id="A0A5N5CWH5"/>
<name>A0A5N5CWH5_9PEZI</name>
<sequence length="80" mass="9510">MTESLANLFTRLSGLLPQSVSDQASKMFVKRLLKHFFDRLEELLVQMQSRFCRHFFCRYVARAVEQEEFFAGFFDTTRCC</sequence>
<evidence type="ECO:0000313" key="2">
    <source>
        <dbReference type="Proteomes" id="UP000325902"/>
    </source>
</evidence>
<protein>
    <submittedName>
        <fullName evidence="1">Uncharacterized protein</fullName>
    </submittedName>
</protein>
<keyword evidence="2" id="KW-1185">Reference proteome</keyword>
<gene>
    <name evidence="1" type="ORF">DBV05_g11648</name>
</gene>
<dbReference type="EMBL" id="VCHE01000176">
    <property type="protein sequence ID" value="KAB2569691.1"/>
    <property type="molecule type" value="Genomic_DNA"/>
</dbReference>
<dbReference type="OrthoDB" id="10537222at2759"/>